<sequence length="105" mass="11399">MHYITLFFAGAFLCNCIPHLVAGLQGRPFPTPFAKPRGVGDSSPLVNFLWGAFNLLIALVRLVRHPVTLGANFECVALALGALVIGVYLARHFGRVQQQARARGL</sequence>
<keyword evidence="3" id="KW-1185">Reference proteome</keyword>
<accession>A0A2S4MJF0</accession>
<dbReference type="Proteomes" id="UP000237381">
    <property type="component" value="Unassembled WGS sequence"/>
</dbReference>
<evidence type="ECO:0000256" key="1">
    <source>
        <dbReference type="SAM" id="Phobius"/>
    </source>
</evidence>
<dbReference type="OrthoDB" id="963535at2"/>
<keyword evidence="1" id="KW-0472">Membrane</keyword>
<organism evidence="2 3">
    <name type="scientific">Paraburkholderia eburnea</name>
    <dbReference type="NCBI Taxonomy" id="1189126"/>
    <lineage>
        <taxon>Bacteria</taxon>
        <taxon>Pseudomonadati</taxon>
        <taxon>Pseudomonadota</taxon>
        <taxon>Betaproteobacteria</taxon>
        <taxon>Burkholderiales</taxon>
        <taxon>Burkholderiaceae</taxon>
        <taxon>Paraburkholderia</taxon>
    </lineage>
</organism>
<keyword evidence="1" id="KW-0812">Transmembrane</keyword>
<keyword evidence="1" id="KW-1133">Transmembrane helix</keyword>
<comment type="caution">
    <text evidence="2">The sequence shown here is derived from an EMBL/GenBank/DDBJ whole genome shotgun (WGS) entry which is preliminary data.</text>
</comment>
<reference evidence="2 3" key="1">
    <citation type="submission" date="2018-01" db="EMBL/GenBank/DDBJ databases">
        <title>Genomic Encyclopedia of Type Strains, Phase III (KMG-III): the genomes of soil and plant-associated and newly described type strains.</title>
        <authorList>
            <person name="Whitman W."/>
        </authorList>
    </citation>
    <scope>NUCLEOTIDE SEQUENCE [LARGE SCALE GENOMIC DNA]</scope>
    <source>
        <strain evidence="2 3">JCM 18070</strain>
    </source>
</reference>
<evidence type="ECO:0000313" key="2">
    <source>
        <dbReference type="EMBL" id="POR54755.1"/>
    </source>
</evidence>
<protein>
    <submittedName>
        <fullName evidence="2">Uncharacterized protein</fullName>
    </submittedName>
</protein>
<evidence type="ECO:0000313" key="3">
    <source>
        <dbReference type="Proteomes" id="UP000237381"/>
    </source>
</evidence>
<name>A0A2S4MJF0_9BURK</name>
<gene>
    <name evidence="2" type="ORF">B0G62_102364</name>
</gene>
<dbReference type="RefSeq" id="WP_103703299.1">
    <property type="nucleotide sequence ID" value="NZ_PQGA01000002.1"/>
</dbReference>
<dbReference type="AlphaFoldDB" id="A0A2S4MJF0"/>
<feature type="transmembrane region" description="Helical" evidence="1">
    <location>
        <begin position="47"/>
        <end position="63"/>
    </location>
</feature>
<proteinExistence type="predicted"/>
<dbReference type="EMBL" id="PQGA01000002">
    <property type="protein sequence ID" value="POR54755.1"/>
    <property type="molecule type" value="Genomic_DNA"/>
</dbReference>
<feature type="transmembrane region" description="Helical" evidence="1">
    <location>
        <begin position="75"/>
        <end position="93"/>
    </location>
</feature>